<dbReference type="InterPro" id="IPR036812">
    <property type="entry name" value="NAD(P)_OxRdtase_dom_sf"/>
</dbReference>
<reference evidence="6" key="1">
    <citation type="submission" date="2020-05" db="EMBL/GenBank/DDBJ databases">
        <authorList>
            <person name="Chiriac C."/>
            <person name="Salcher M."/>
            <person name="Ghai R."/>
            <person name="Kavagutti S V."/>
        </authorList>
    </citation>
    <scope>NUCLEOTIDE SEQUENCE</scope>
</reference>
<evidence type="ECO:0000313" key="7">
    <source>
        <dbReference type="EMBL" id="CAB4639039.1"/>
    </source>
</evidence>
<evidence type="ECO:0000313" key="6">
    <source>
        <dbReference type="EMBL" id="CAB4573484.1"/>
    </source>
</evidence>
<evidence type="ECO:0000256" key="2">
    <source>
        <dbReference type="SAM" id="MobiDB-lite"/>
    </source>
</evidence>
<keyword evidence="1" id="KW-0560">Oxidoreductase</keyword>
<dbReference type="EMBL" id="CAEZSU010000004">
    <property type="protein sequence ID" value="CAB4539073.1"/>
    <property type="molecule type" value="Genomic_DNA"/>
</dbReference>
<evidence type="ECO:0000313" key="5">
    <source>
        <dbReference type="EMBL" id="CAB4554985.1"/>
    </source>
</evidence>
<dbReference type="PANTHER" id="PTHR43364:SF4">
    <property type="entry name" value="NAD(P)-LINKED OXIDOREDUCTASE SUPERFAMILY PROTEIN"/>
    <property type="match status" value="1"/>
</dbReference>
<dbReference type="InterPro" id="IPR050523">
    <property type="entry name" value="AKR_Detox_Biosynth"/>
</dbReference>
<accession>A0A6J6EE50</accession>
<feature type="region of interest" description="Disordered" evidence="2">
    <location>
        <begin position="320"/>
        <end position="343"/>
    </location>
</feature>
<dbReference type="InterPro" id="IPR023210">
    <property type="entry name" value="NADP_OxRdtase_dom"/>
</dbReference>
<dbReference type="Pfam" id="PF00248">
    <property type="entry name" value="Aldo_ket_red"/>
    <property type="match status" value="1"/>
</dbReference>
<gene>
    <name evidence="4" type="ORF">UFOPK1495_00080</name>
    <name evidence="5" type="ORF">UFOPK1603_00143</name>
    <name evidence="6" type="ORF">UFOPK1711_00665</name>
    <name evidence="7" type="ORF">UFOPK2143_00463</name>
    <name evidence="8" type="ORF">UFOPK2350_00280</name>
</gene>
<name>A0A6J6EE50_9ZZZZ</name>
<proteinExistence type="predicted"/>
<sequence length="343" mass="37942">MKYASLGTTGVSVSRYCLGAMMFGQMGNTDHPECIRIIHKALDAGINFIDTADAYSGGESEEIVGKAIAGRRDELVIATKMYHPMGSDRNQKGNSRRWMAQAIEGSLRRLDTDRIDLFQLHRFDESVALEDSMGGLTDLTASGKIIYAGHSAWPTERIVEAQWTAEKMGFVKFRCEQASYSILKRRIERHVLPTCSRYGMGVITYSPLGGSWLSGRYREIGDVPESSRLAMMGKRWGQELDSPQNRARLDATVALQSLADQAGLPLAHLATAWAMEHPNVTSVIIGPRTMEQLDDLITCAELRLDADLLDAIDRLVAPGEDVVEEDKSIDPPSLRTSARRRPA</sequence>
<dbReference type="EMBL" id="CAEZVV010000016">
    <property type="protein sequence ID" value="CAB4639039.1"/>
    <property type="molecule type" value="Genomic_DNA"/>
</dbReference>
<organism evidence="6">
    <name type="scientific">freshwater metagenome</name>
    <dbReference type="NCBI Taxonomy" id="449393"/>
    <lineage>
        <taxon>unclassified sequences</taxon>
        <taxon>metagenomes</taxon>
        <taxon>ecological metagenomes</taxon>
    </lineage>
</organism>
<feature type="domain" description="NADP-dependent oxidoreductase" evidence="3">
    <location>
        <begin position="17"/>
        <end position="315"/>
    </location>
</feature>
<dbReference type="EMBL" id="CAEZTR010000029">
    <property type="protein sequence ID" value="CAB4573484.1"/>
    <property type="molecule type" value="Genomic_DNA"/>
</dbReference>
<dbReference type="EMBL" id="CAEZXE010000014">
    <property type="protein sequence ID" value="CAB4669829.1"/>
    <property type="molecule type" value="Genomic_DNA"/>
</dbReference>
<evidence type="ECO:0000313" key="8">
    <source>
        <dbReference type="EMBL" id="CAB4669829.1"/>
    </source>
</evidence>
<dbReference type="GO" id="GO:0005829">
    <property type="term" value="C:cytosol"/>
    <property type="evidence" value="ECO:0007669"/>
    <property type="project" value="TreeGrafter"/>
</dbReference>
<dbReference type="EMBL" id="CAEZTG010000007">
    <property type="protein sequence ID" value="CAB4554985.1"/>
    <property type="molecule type" value="Genomic_DNA"/>
</dbReference>
<dbReference type="GO" id="GO:0016491">
    <property type="term" value="F:oxidoreductase activity"/>
    <property type="evidence" value="ECO:0007669"/>
    <property type="project" value="UniProtKB-KW"/>
</dbReference>
<evidence type="ECO:0000259" key="3">
    <source>
        <dbReference type="Pfam" id="PF00248"/>
    </source>
</evidence>
<dbReference type="FunFam" id="3.20.20.100:FF:000004">
    <property type="entry name" value="Oxidoreductase, aldo/keto reductase"/>
    <property type="match status" value="1"/>
</dbReference>
<dbReference type="SUPFAM" id="SSF51430">
    <property type="entry name" value="NAD(P)-linked oxidoreductase"/>
    <property type="match status" value="1"/>
</dbReference>
<dbReference type="AlphaFoldDB" id="A0A6J6EE50"/>
<protein>
    <submittedName>
        <fullName evidence="6">Unannotated protein</fullName>
    </submittedName>
</protein>
<evidence type="ECO:0000313" key="4">
    <source>
        <dbReference type="EMBL" id="CAB4539073.1"/>
    </source>
</evidence>
<dbReference type="PANTHER" id="PTHR43364">
    <property type="entry name" value="NADH-SPECIFIC METHYLGLYOXAL REDUCTASE-RELATED"/>
    <property type="match status" value="1"/>
</dbReference>
<dbReference type="Gene3D" id="3.20.20.100">
    <property type="entry name" value="NADP-dependent oxidoreductase domain"/>
    <property type="match status" value="1"/>
</dbReference>
<evidence type="ECO:0000256" key="1">
    <source>
        <dbReference type="ARBA" id="ARBA00023002"/>
    </source>
</evidence>